<name>A0A918TRW1_9BACT</name>
<keyword evidence="2" id="KW-1185">Reference proteome</keyword>
<proteinExistence type="predicted"/>
<accession>A0A918TRW1</accession>
<gene>
    <name evidence="1" type="ORF">GCM10007100_26480</name>
</gene>
<sequence length="408" mass="44496">MKTNCFRLVAGGFLLVIPGYLGAQAGYTNVIEMVELSTDDNPPLIWRMPGTVPSQGYDHLIGEPVPEGGAVFILSTIQSQPSFMDWYLDQVAVGTYLPRAEVTVRTHDTESTTLRVRADRPIELEVTVSGLFEEGSLEIDPSAVQLAAREVRLQRFSEAYPEHSNSLPGNEVSSPAHTELSLVGNGTFPLDAGDLTFYSTLSPDRPEKARGEEHFVVRSLADAGFAGAALEEVAVQVWPVWGCKMEGMEDPTFLPYEFTGSLGQQVARPEEPVYPEEDYAGAPDKVTYQGAPPEITFSWYDLYPSTTVGIIINDAAKPYPWGGSWVGGTSKVFNEDSCHDYSITVTDWGEIFSGPGRYAIWMVTYTPGIGWEVGGQYDSNGNLTQGGWVVPIARSAIGVRASIMSLNE</sequence>
<comment type="caution">
    <text evidence="1">The sequence shown here is derived from an EMBL/GenBank/DDBJ whole genome shotgun (WGS) entry which is preliminary data.</text>
</comment>
<dbReference type="EMBL" id="BMXI01000011">
    <property type="protein sequence ID" value="GHC58256.1"/>
    <property type="molecule type" value="Genomic_DNA"/>
</dbReference>
<reference evidence="1" key="1">
    <citation type="journal article" date="2014" name="Int. J. Syst. Evol. Microbiol.">
        <title>Complete genome sequence of Corynebacterium casei LMG S-19264T (=DSM 44701T), isolated from a smear-ripened cheese.</title>
        <authorList>
            <consortium name="US DOE Joint Genome Institute (JGI-PGF)"/>
            <person name="Walter F."/>
            <person name="Albersmeier A."/>
            <person name="Kalinowski J."/>
            <person name="Ruckert C."/>
        </authorList>
    </citation>
    <scope>NUCLEOTIDE SEQUENCE</scope>
    <source>
        <strain evidence="1">KCTC 12988</strain>
    </source>
</reference>
<dbReference type="AlphaFoldDB" id="A0A918TRW1"/>
<evidence type="ECO:0000313" key="2">
    <source>
        <dbReference type="Proteomes" id="UP000644507"/>
    </source>
</evidence>
<protein>
    <submittedName>
        <fullName evidence="1">Uncharacterized protein</fullName>
    </submittedName>
</protein>
<evidence type="ECO:0000313" key="1">
    <source>
        <dbReference type="EMBL" id="GHC58256.1"/>
    </source>
</evidence>
<organism evidence="1 2">
    <name type="scientific">Roseibacillus persicicus</name>
    <dbReference type="NCBI Taxonomy" id="454148"/>
    <lineage>
        <taxon>Bacteria</taxon>
        <taxon>Pseudomonadati</taxon>
        <taxon>Verrucomicrobiota</taxon>
        <taxon>Verrucomicrobiia</taxon>
        <taxon>Verrucomicrobiales</taxon>
        <taxon>Verrucomicrobiaceae</taxon>
        <taxon>Roseibacillus</taxon>
    </lineage>
</organism>
<dbReference type="RefSeq" id="WP_189570669.1">
    <property type="nucleotide sequence ID" value="NZ_BMXI01000011.1"/>
</dbReference>
<reference evidence="1" key="2">
    <citation type="submission" date="2020-09" db="EMBL/GenBank/DDBJ databases">
        <authorList>
            <person name="Sun Q."/>
            <person name="Kim S."/>
        </authorList>
    </citation>
    <scope>NUCLEOTIDE SEQUENCE</scope>
    <source>
        <strain evidence="1">KCTC 12988</strain>
    </source>
</reference>
<dbReference type="Proteomes" id="UP000644507">
    <property type="component" value="Unassembled WGS sequence"/>
</dbReference>